<name>A0A0G4GPZ6_9ALVE</name>
<reference evidence="1" key="1">
    <citation type="submission" date="2014-11" db="EMBL/GenBank/DDBJ databases">
        <authorList>
            <person name="Otto D Thomas"/>
            <person name="Naeem Raeece"/>
        </authorList>
    </citation>
    <scope>NUCLEOTIDE SEQUENCE</scope>
</reference>
<protein>
    <submittedName>
        <fullName evidence="1">Uncharacterized protein</fullName>
    </submittedName>
</protein>
<accession>A0A0G4GPZ6</accession>
<dbReference type="PhylomeDB" id="A0A0G4GPZ6"/>
<gene>
    <name evidence="1" type="ORF">Cvel_22882</name>
</gene>
<organism evidence="1">
    <name type="scientific">Chromera velia CCMP2878</name>
    <dbReference type="NCBI Taxonomy" id="1169474"/>
    <lineage>
        <taxon>Eukaryota</taxon>
        <taxon>Sar</taxon>
        <taxon>Alveolata</taxon>
        <taxon>Colpodellida</taxon>
        <taxon>Chromeraceae</taxon>
        <taxon>Chromera</taxon>
    </lineage>
</organism>
<proteinExistence type="predicted"/>
<evidence type="ECO:0000313" key="1">
    <source>
        <dbReference type="EMBL" id="CEM32455.1"/>
    </source>
</evidence>
<dbReference type="AlphaFoldDB" id="A0A0G4GPZ6"/>
<sequence length="179" mass="21075">METAADSWFAIIDAVSDKLKEFCIDCPRRDSSCNIPYIIMQSVEQVYTSLHRLSAVSYETAMTWHRRLLHCGEEQLVGTLKENGLVAWRDVLDICEQRNTVRSVPPRRRYRHNGKKFSEEWWWDLMFVKEVGHGGIHIISVLVELLYQWWSFCMLKTKDEADQHLLHLTIVEQITPKII</sequence>
<dbReference type="EMBL" id="CDMZ01001433">
    <property type="protein sequence ID" value="CEM32455.1"/>
    <property type="molecule type" value="Genomic_DNA"/>
</dbReference>
<dbReference type="VEuPathDB" id="CryptoDB:Cvel_22882"/>